<protein>
    <submittedName>
        <fullName evidence="1">Uncharacterized protein</fullName>
    </submittedName>
</protein>
<comment type="caution">
    <text evidence="1">The sequence shown here is derived from an EMBL/GenBank/DDBJ whole genome shotgun (WGS) entry which is preliminary data.</text>
</comment>
<proteinExistence type="predicted"/>
<name>A0ACC0VYT6_9STRA</name>
<keyword evidence="2" id="KW-1185">Reference proteome</keyword>
<organism evidence="1 2">
    <name type="scientific">Peronosclerospora sorghi</name>
    <dbReference type="NCBI Taxonomy" id="230839"/>
    <lineage>
        <taxon>Eukaryota</taxon>
        <taxon>Sar</taxon>
        <taxon>Stramenopiles</taxon>
        <taxon>Oomycota</taxon>
        <taxon>Peronosporomycetes</taxon>
        <taxon>Peronosporales</taxon>
        <taxon>Peronosporaceae</taxon>
        <taxon>Peronosclerospora</taxon>
    </lineage>
</organism>
<sequence length="111" mass="12450">MEEQDTHSKEMHKTKQELCDMQKKLGETIASLTEEKNVSNAKIKAEHDEERFNVKQASQETESKLQKHVALLISAELEKSKAEVDKLTSELNVADAKVSSAGKRILTLGQE</sequence>
<reference evidence="1 2" key="1">
    <citation type="journal article" date="2022" name="bioRxiv">
        <title>The genome of the oomycete Peronosclerospora sorghi, a cosmopolitan pathogen of maize and sorghum, is inflated with dispersed pseudogenes.</title>
        <authorList>
            <person name="Fletcher K."/>
            <person name="Martin F."/>
            <person name="Isakeit T."/>
            <person name="Cavanaugh K."/>
            <person name="Magill C."/>
            <person name="Michelmore R."/>
        </authorList>
    </citation>
    <scope>NUCLEOTIDE SEQUENCE [LARGE SCALE GENOMIC DNA]</scope>
    <source>
        <strain evidence="1">P6</strain>
    </source>
</reference>
<dbReference type="Proteomes" id="UP001163321">
    <property type="component" value="Chromosome 5"/>
</dbReference>
<evidence type="ECO:0000313" key="2">
    <source>
        <dbReference type="Proteomes" id="UP001163321"/>
    </source>
</evidence>
<dbReference type="EMBL" id="CM047584">
    <property type="protein sequence ID" value="KAI9911090.1"/>
    <property type="molecule type" value="Genomic_DNA"/>
</dbReference>
<gene>
    <name evidence="1" type="ORF">PsorP6_009800</name>
</gene>
<accession>A0ACC0VYT6</accession>
<evidence type="ECO:0000313" key="1">
    <source>
        <dbReference type="EMBL" id="KAI9911090.1"/>
    </source>
</evidence>